<feature type="domain" description="Methyltransferase" evidence="1">
    <location>
        <begin position="30"/>
        <end position="116"/>
    </location>
</feature>
<dbReference type="AlphaFoldDB" id="A0A832N5R5"/>
<comment type="caution">
    <text evidence="2">The sequence shown here is derived from an EMBL/GenBank/DDBJ whole genome shotgun (WGS) entry which is preliminary data.</text>
</comment>
<keyword evidence="2" id="KW-0808">Transferase</keyword>
<gene>
    <name evidence="2" type="ORF">ENJ65_00265</name>
</gene>
<dbReference type="Pfam" id="PF13649">
    <property type="entry name" value="Methyltransf_25"/>
    <property type="match status" value="1"/>
</dbReference>
<evidence type="ECO:0000259" key="1">
    <source>
        <dbReference type="Pfam" id="PF13649"/>
    </source>
</evidence>
<evidence type="ECO:0000313" key="2">
    <source>
        <dbReference type="EMBL" id="HHJ80046.1"/>
    </source>
</evidence>
<keyword evidence="2" id="KW-0489">Methyltransferase</keyword>
<dbReference type="InterPro" id="IPR041698">
    <property type="entry name" value="Methyltransf_25"/>
</dbReference>
<dbReference type="InterPro" id="IPR029063">
    <property type="entry name" value="SAM-dependent_MTases_sf"/>
</dbReference>
<dbReference type="GO" id="GO:0032259">
    <property type="term" value="P:methylation"/>
    <property type="evidence" value="ECO:0007669"/>
    <property type="project" value="UniProtKB-KW"/>
</dbReference>
<accession>A0A832N5R5</accession>
<dbReference type="EMBL" id="DRNF01000019">
    <property type="protein sequence ID" value="HHJ80046.1"/>
    <property type="molecule type" value="Genomic_DNA"/>
</dbReference>
<protein>
    <submittedName>
        <fullName evidence="2">Methyltransferase domain-containing protein</fullName>
    </submittedName>
</protein>
<reference evidence="2" key="1">
    <citation type="journal article" date="2020" name="mSystems">
        <title>Genome- and Community-Level Interaction Insights into Carbon Utilization and Element Cycling Functions of Hydrothermarchaeota in Hydrothermal Sediment.</title>
        <authorList>
            <person name="Zhou Z."/>
            <person name="Liu Y."/>
            <person name="Xu W."/>
            <person name="Pan J."/>
            <person name="Luo Z.H."/>
            <person name="Li M."/>
        </authorList>
    </citation>
    <scope>NUCLEOTIDE SEQUENCE [LARGE SCALE GENOMIC DNA]</scope>
    <source>
        <strain evidence="2">HyVt-505</strain>
    </source>
</reference>
<dbReference type="SUPFAM" id="SSF53335">
    <property type="entry name" value="S-adenosyl-L-methionine-dependent methyltransferases"/>
    <property type="match status" value="1"/>
</dbReference>
<dbReference type="Proteomes" id="UP000885832">
    <property type="component" value="Unassembled WGS sequence"/>
</dbReference>
<dbReference type="GO" id="GO:0008168">
    <property type="term" value="F:methyltransferase activity"/>
    <property type="evidence" value="ECO:0007669"/>
    <property type="project" value="UniProtKB-KW"/>
</dbReference>
<name>A0A832N5R5_9GAMM</name>
<organism evidence="2">
    <name type="scientific">Candidatus Tenderia electrophaga</name>
    <dbReference type="NCBI Taxonomy" id="1748243"/>
    <lineage>
        <taxon>Bacteria</taxon>
        <taxon>Pseudomonadati</taxon>
        <taxon>Pseudomonadota</taxon>
        <taxon>Gammaproteobacteria</taxon>
        <taxon>Candidatus Tenderiales</taxon>
        <taxon>Candidatus Tenderiaceae</taxon>
        <taxon>Candidatus Tenderia</taxon>
    </lineage>
</organism>
<proteinExistence type="predicted"/>
<dbReference type="Gene3D" id="3.40.50.150">
    <property type="entry name" value="Vaccinia Virus protein VP39"/>
    <property type="match status" value="1"/>
</dbReference>
<sequence length="182" mass="19495">MYSKDRQQVATAAAVVQENLHLLPASGTGLELACGLAANSFALAGQGLNMDAWDISAVAVEQVNQRAAADAANVTATARDVVEQPPEQGHYDLVVVSHFLDRSIIASIIDCLKSGGLVFYQTFSQTRVGEGGPSNMDFRLADNELLSLFAGLKVLVYREEGLQGDTRKGFRNEAMLVAQKPL</sequence>